<name>A0A4R4VVJ3_9ACTN</name>
<dbReference type="AlphaFoldDB" id="A0A4R4VVJ3"/>
<dbReference type="Proteomes" id="UP000295258">
    <property type="component" value="Unassembled WGS sequence"/>
</dbReference>
<accession>A0A4R4VVJ3</accession>
<dbReference type="RefSeq" id="WP_132595695.1">
    <property type="nucleotide sequence ID" value="NZ_SMKO01000030.1"/>
</dbReference>
<evidence type="ECO:0000313" key="1">
    <source>
        <dbReference type="EMBL" id="TDD06804.1"/>
    </source>
</evidence>
<dbReference type="EMBL" id="SMKO01000030">
    <property type="protein sequence ID" value="TDD06804.1"/>
    <property type="molecule type" value="Genomic_DNA"/>
</dbReference>
<proteinExistence type="predicted"/>
<reference evidence="1 2" key="1">
    <citation type="submission" date="2019-03" db="EMBL/GenBank/DDBJ databases">
        <title>Draft genome sequences of novel Actinobacteria.</title>
        <authorList>
            <person name="Sahin N."/>
            <person name="Ay H."/>
            <person name="Saygin H."/>
        </authorList>
    </citation>
    <scope>NUCLEOTIDE SEQUENCE [LARGE SCALE GENOMIC DNA]</scope>
    <source>
        <strain evidence="1 2">KC310</strain>
    </source>
</reference>
<sequence>MNDCDRLVAQHGLCNGHVIRWRHRGRPDMADFLAAPGPPVRGHVDLRQCAVAECRFGINGRGLCAKHYDRWVRHGRPELETWIAQAVLTTSGTAECRMPFCTLWVENTTKVFCHNHQDRWERAGRPDPKAFVLDCQLAGSSAIDLRGLSPTG</sequence>
<comment type="caution">
    <text evidence="1">The sequence shown here is derived from an EMBL/GenBank/DDBJ whole genome shotgun (WGS) entry which is preliminary data.</text>
</comment>
<evidence type="ECO:0000313" key="2">
    <source>
        <dbReference type="Proteomes" id="UP000295258"/>
    </source>
</evidence>
<protein>
    <submittedName>
        <fullName evidence="1">Uncharacterized protein</fullName>
    </submittedName>
</protein>
<keyword evidence="2" id="KW-1185">Reference proteome</keyword>
<gene>
    <name evidence="1" type="ORF">E1292_14700</name>
</gene>
<organism evidence="1 2">
    <name type="scientific">Nonomuraea deserti</name>
    <dbReference type="NCBI Taxonomy" id="1848322"/>
    <lineage>
        <taxon>Bacteria</taxon>
        <taxon>Bacillati</taxon>
        <taxon>Actinomycetota</taxon>
        <taxon>Actinomycetes</taxon>
        <taxon>Streptosporangiales</taxon>
        <taxon>Streptosporangiaceae</taxon>
        <taxon>Nonomuraea</taxon>
    </lineage>
</organism>